<reference evidence="1" key="1">
    <citation type="submission" date="2021-01" db="EMBL/GenBank/DDBJ databases">
        <authorList>
            <person name="Corre E."/>
            <person name="Pelletier E."/>
            <person name="Niang G."/>
            <person name="Scheremetjew M."/>
            <person name="Finn R."/>
            <person name="Kale V."/>
            <person name="Holt S."/>
            <person name="Cochrane G."/>
            <person name="Meng A."/>
            <person name="Brown T."/>
            <person name="Cohen L."/>
        </authorList>
    </citation>
    <scope>NUCLEOTIDE SEQUENCE</scope>
    <source>
        <strain evidence="1">NY070348D</strain>
    </source>
</reference>
<dbReference type="AlphaFoldDB" id="A0A7S2WSX6"/>
<gene>
    <name evidence="1" type="ORF">QSP1433_LOCUS15617</name>
</gene>
<accession>A0A7S2WSX6</accession>
<evidence type="ECO:0000313" key="1">
    <source>
        <dbReference type="EMBL" id="CAD9704201.1"/>
    </source>
</evidence>
<protein>
    <submittedName>
        <fullName evidence="1">Uncharacterized protein</fullName>
    </submittedName>
</protein>
<name>A0A7S2WSX6_9STRA</name>
<organism evidence="1">
    <name type="scientific">Mucochytrium quahogii</name>
    <dbReference type="NCBI Taxonomy" id="96639"/>
    <lineage>
        <taxon>Eukaryota</taxon>
        <taxon>Sar</taxon>
        <taxon>Stramenopiles</taxon>
        <taxon>Bigyra</taxon>
        <taxon>Labyrinthulomycetes</taxon>
        <taxon>Thraustochytrida</taxon>
        <taxon>Thraustochytriidae</taxon>
        <taxon>Mucochytrium</taxon>
    </lineage>
</organism>
<sequence length="239" mass="27313">MVECKPAPDAILRLENEANELRKRMRMARILGELRKAQAYSNLLIHTGEQRLKMFELYNRDVDTALFDLAETYHAAGSIRRLRLQDGTTENVKQKVYVREIKEFYGSALEIQQRLLNAKTKQLGLETETSFDKNKTLATYRSAVSKTLNSLSVLHQYVGSDDCSKDLHYESLVLAACAPVKSGNQLISYNTDKDEWNVVSTELRPVVRKAGIMKMLLCFKPKLSRGKLSKINLFLKHKT</sequence>
<dbReference type="EMBL" id="HBHK01024853">
    <property type="protein sequence ID" value="CAD9704201.1"/>
    <property type="molecule type" value="Transcribed_RNA"/>
</dbReference>
<proteinExistence type="predicted"/>